<accession>A0ACC0WCN8</accession>
<sequence>MRIHLVFLLVSGAYLTGKTCLAVAARSDNSTTEYKDEFESIDDNRSTSSERSLRVRATMDGEDEERGRFDKMKLTISGVSQSRTKSGGEAMVSKFM</sequence>
<gene>
    <name evidence="1" type="ORF">PsorP6_016799</name>
</gene>
<dbReference type="EMBL" id="CM047581">
    <property type="protein sequence ID" value="KAI9916514.1"/>
    <property type="molecule type" value="Genomic_DNA"/>
</dbReference>
<dbReference type="Proteomes" id="UP001163321">
    <property type="component" value="Chromosome 2"/>
</dbReference>
<evidence type="ECO:0000313" key="1">
    <source>
        <dbReference type="EMBL" id="KAI9916514.1"/>
    </source>
</evidence>
<organism evidence="1 2">
    <name type="scientific">Peronosclerospora sorghi</name>
    <dbReference type="NCBI Taxonomy" id="230839"/>
    <lineage>
        <taxon>Eukaryota</taxon>
        <taxon>Sar</taxon>
        <taxon>Stramenopiles</taxon>
        <taxon>Oomycota</taxon>
        <taxon>Peronosporomycetes</taxon>
        <taxon>Peronosporales</taxon>
        <taxon>Peronosporaceae</taxon>
        <taxon>Peronosclerospora</taxon>
    </lineage>
</organism>
<keyword evidence="2" id="KW-1185">Reference proteome</keyword>
<protein>
    <submittedName>
        <fullName evidence="1">Uncharacterized protein</fullName>
    </submittedName>
</protein>
<name>A0ACC0WCN8_9STRA</name>
<proteinExistence type="predicted"/>
<evidence type="ECO:0000313" key="2">
    <source>
        <dbReference type="Proteomes" id="UP001163321"/>
    </source>
</evidence>
<reference evidence="1 2" key="1">
    <citation type="journal article" date="2022" name="bioRxiv">
        <title>The genome of the oomycete Peronosclerospora sorghi, a cosmopolitan pathogen of maize and sorghum, is inflated with dispersed pseudogenes.</title>
        <authorList>
            <person name="Fletcher K."/>
            <person name="Martin F."/>
            <person name="Isakeit T."/>
            <person name="Cavanaugh K."/>
            <person name="Magill C."/>
            <person name="Michelmore R."/>
        </authorList>
    </citation>
    <scope>NUCLEOTIDE SEQUENCE [LARGE SCALE GENOMIC DNA]</scope>
    <source>
        <strain evidence="1">P6</strain>
    </source>
</reference>
<comment type="caution">
    <text evidence="1">The sequence shown here is derived from an EMBL/GenBank/DDBJ whole genome shotgun (WGS) entry which is preliminary data.</text>
</comment>